<dbReference type="Proteomes" id="UP000190831">
    <property type="component" value="Chromosome F"/>
</dbReference>
<dbReference type="InterPro" id="IPR029063">
    <property type="entry name" value="SAM-dependent_MTases_sf"/>
</dbReference>
<dbReference type="GO" id="GO:0005634">
    <property type="term" value="C:nucleus"/>
    <property type="evidence" value="ECO:0007669"/>
    <property type="project" value="UniProtKB-SubCell"/>
</dbReference>
<dbReference type="GO" id="GO:0002939">
    <property type="term" value="P:tRNA N1-guanine methylation"/>
    <property type="evidence" value="ECO:0007669"/>
    <property type="project" value="TreeGrafter"/>
</dbReference>
<comment type="subunit">
    <text evidence="10">Monomer.</text>
</comment>
<evidence type="ECO:0000256" key="10">
    <source>
        <dbReference type="HAMAP-Rule" id="MF_03152"/>
    </source>
</evidence>
<evidence type="ECO:0000256" key="8">
    <source>
        <dbReference type="ARBA" id="ARBA00023242"/>
    </source>
</evidence>
<dbReference type="GO" id="GO:0005759">
    <property type="term" value="C:mitochondrial matrix"/>
    <property type="evidence" value="ECO:0007669"/>
    <property type="project" value="UniProtKB-SubCell"/>
</dbReference>
<dbReference type="OMA" id="VGSHSQF"/>
<feature type="binding site" evidence="10">
    <location>
        <begin position="335"/>
        <end position="336"/>
    </location>
    <ligand>
        <name>S-adenosyl-L-methionine</name>
        <dbReference type="ChEBI" id="CHEBI:59789"/>
    </ligand>
</feature>
<evidence type="ECO:0000256" key="9">
    <source>
        <dbReference type="ARBA" id="ARBA00047783"/>
    </source>
</evidence>
<dbReference type="InterPro" id="IPR056744">
    <property type="entry name" value="TRM5/TYW2-like_N"/>
</dbReference>
<evidence type="ECO:0000256" key="7">
    <source>
        <dbReference type="ARBA" id="ARBA00023128"/>
    </source>
</evidence>
<reference evidence="13" key="1">
    <citation type="submission" date="2016-03" db="EMBL/GenBank/DDBJ databases">
        <authorList>
            <person name="Devillers H."/>
        </authorList>
    </citation>
    <scope>NUCLEOTIDE SEQUENCE [LARGE SCALE GENOMIC DNA]</scope>
</reference>
<dbReference type="Gene3D" id="3.40.50.150">
    <property type="entry name" value="Vaccinia Virus protein VP39"/>
    <property type="match status" value="1"/>
</dbReference>
<keyword evidence="5 10" id="KW-0949">S-adenosyl-L-methionine</keyword>
<keyword evidence="7 10" id="KW-0496">Mitochondrion</keyword>
<evidence type="ECO:0000256" key="5">
    <source>
        <dbReference type="ARBA" id="ARBA00022691"/>
    </source>
</evidence>
<evidence type="ECO:0000313" key="12">
    <source>
        <dbReference type="EMBL" id="SCW02694.1"/>
    </source>
</evidence>
<evidence type="ECO:0000256" key="2">
    <source>
        <dbReference type="ARBA" id="ARBA00022490"/>
    </source>
</evidence>
<comment type="similarity">
    <text evidence="10">Belongs to the TRM5 / TYW2 family.</text>
</comment>
<evidence type="ECO:0000256" key="3">
    <source>
        <dbReference type="ARBA" id="ARBA00022603"/>
    </source>
</evidence>
<dbReference type="EMBL" id="LT598490">
    <property type="protein sequence ID" value="SCW02694.1"/>
    <property type="molecule type" value="Genomic_DNA"/>
</dbReference>
<comment type="subcellular location">
    <subcellularLocation>
        <location evidence="10">Mitochondrion matrix</location>
    </subcellularLocation>
    <subcellularLocation>
        <location evidence="10">Nucleus</location>
    </subcellularLocation>
    <subcellularLocation>
        <location evidence="10">Cytoplasm</location>
    </subcellularLocation>
    <text evidence="10">Predominantly in the mitochondria and in the nucleus.</text>
</comment>
<dbReference type="EC" id="2.1.1.228" evidence="10"/>
<feature type="binding site" evidence="10">
    <location>
        <position position="269"/>
    </location>
    <ligand>
        <name>S-adenosyl-L-methionine</name>
        <dbReference type="ChEBI" id="CHEBI:59789"/>
    </ligand>
</feature>
<keyword evidence="13" id="KW-1185">Reference proteome</keyword>
<dbReference type="HAMAP" id="MF_03152">
    <property type="entry name" value="TRM5"/>
    <property type="match status" value="1"/>
</dbReference>
<feature type="binding site" evidence="10">
    <location>
        <position position="394"/>
    </location>
    <ligand>
        <name>S-adenosyl-L-methionine</name>
        <dbReference type="ChEBI" id="CHEBI:59789"/>
    </ligand>
</feature>
<organism evidence="12 13">
    <name type="scientific">Lachancea fermentati</name>
    <name type="common">Zygosaccharomyces fermentati</name>
    <dbReference type="NCBI Taxonomy" id="4955"/>
    <lineage>
        <taxon>Eukaryota</taxon>
        <taxon>Fungi</taxon>
        <taxon>Dikarya</taxon>
        <taxon>Ascomycota</taxon>
        <taxon>Saccharomycotina</taxon>
        <taxon>Saccharomycetes</taxon>
        <taxon>Saccharomycetales</taxon>
        <taxon>Saccharomycetaceae</taxon>
        <taxon>Lachancea</taxon>
    </lineage>
</organism>
<evidence type="ECO:0000313" key="13">
    <source>
        <dbReference type="Proteomes" id="UP000190831"/>
    </source>
</evidence>
<name>A0A1G4MFI9_LACFM</name>
<dbReference type="PROSITE" id="PS51684">
    <property type="entry name" value="SAM_MT_TRM5_TYW2"/>
    <property type="match status" value="1"/>
</dbReference>
<dbReference type="InterPro" id="IPR056743">
    <property type="entry name" value="TRM5-TYW2-like_MTfase"/>
</dbReference>
<comment type="function">
    <text evidence="10">Specifically methylates the N1 position of guanosine-37 in various cytoplasmic and mitochondrial tRNAs. Methylation is not dependent on the nature of the nucleoside 5' of the target nucleoside. This is the first step in the biosynthesis of wybutosine (yW), a modified base adjacent to the anticodon of tRNAs and required for accurate decoding.</text>
</comment>
<dbReference type="InterPro" id="IPR030382">
    <property type="entry name" value="MeTrfase_TRM5/TYW2"/>
</dbReference>
<keyword evidence="8 10" id="KW-0539">Nucleus</keyword>
<dbReference type="Pfam" id="PF25133">
    <property type="entry name" value="TYW2_N_2"/>
    <property type="match status" value="1"/>
</dbReference>
<dbReference type="InterPro" id="IPR025792">
    <property type="entry name" value="tRNA_Gua_MeTrfase_euk"/>
</dbReference>
<feature type="binding site" evidence="10">
    <location>
        <begin position="307"/>
        <end position="308"/>
    </location>
    <ligand>
        <name>S-adenosyl-L-methionine</name>
        <dbReference type="ChEBI" id="CHEBI:59789"/>
    </ligand>
</feature>
<dbReference type="PANTHER" id="PTHR23245">
    <property type="entry name" value="TRNA METHYLTRANSFERASE"/>
    <property type="match status" value="1"/>
</dbReference>
<dbReference type="Pfam" id="PF02475">
    <property type="entry name" value="TRM5-TYW2_MTfase"/>
    <property type="match status" value="1"/>
</dbReference>
<dbReference type="FunFam" id="3.30.300.110:FF:000001">
    <property type="entry name" value="tRNA (guanine(37)-N1)-methyltransferase"/>
    <property type="match status" value="1"/>
</dbReference>
<keyword evidence="6 10" id="KW-0819">tRNA processing</keyword>
<accession>A0A1G4MFI9</accession>
<gene>
    <name evidence="10" type="primary">TRM5</name>
    <name evidence="12" type="ORF">LAFE_0F12222G</name>
</gene>
<comment type="catalytic activity">
    <reaction evidence="9 10">
        <text>guanosine(37) in tRNA + S-adenosyl-L-methionine = N(1)-methylguanosine(37) in tRNA + S-adenosyl-L-homocysteine + H(+)</text>
        <dbReference type="Rhea" id="RHEA:36899"/>
        <dbReference type="Rhea" id="RHEA-COMP:10145"/>
        <dbReference type="Rhea" id="RHEA-COMP:10147"/>
        <dbReference type="ChEBI" id="CHEBI:15378"/>
        <dbReference type="ChEBI" id="CHEBI:57856"/>
        <dbReference type="ChEBI" id="CHEBI:59789"/>
        <dbReference type="ChEBI" id="CHEBI:73542"/>
        <dbReference type="ChEBI" id="CHEBI:74269"/>
        <dbReference type="EC" id="2.1.1.228"/>
    </reaction>
</comment>
<dbReference type="AlphaFoldDB" id="A0A1G4MFI9"/>
<sequence>MLRKHSLLKGYWSSLNTNSMRTISTQPMPLVFKYQPPVNRNMTRLDRSFFVTKIPLVVVHFPEPKNISLFSSKFKNEVLKVPRISRVVKLDKVDENEPPLKKANIANDNHIRKGILLKDSISSVDEAHQQLSPEALQFLKDHAGTLQAYEYIMDYDFWKPEEIFRATLPEEFLEEIPSGFTATGHVAHVNLRNEFKPYGELIGQVILDKNNKIETVVDKVDSIATKFRTFQMKVLAGKPDLIVEQKESNCKFKFDFSKVYWNSRLHTEHDRLIKKFKPGQCVGDVFAGVGPFAIPAGKKNVFVLSNDLNPESYKYMQHNIKENKVDPFVKPLNFDGREFIRKSPLLLLEWCNENNGVVTIPGGKKFKDPDTGEVKRTLPKSFEIPKYYSHYVMNLPDSALTFLDEFVGLYSNHSEAVTVVQSLPKFELPWIHCHCFEKYDHEEVPEPSLEELNRRIHKRVLDTMKTTDKILPFEALQFHLVRKVAPTKPMFCVSFQLPQEIAFA</sequence>
<protein>
    <recommendedName>
        <fullName evidence="10">tRNA (guanine(37)-N1)-methyltransferase</fullName>
        <ecNumber evidence="10">2.1.1.228</ecNumber>
    </recommendedName>
    <alternativeName>
        <fullName evidence="10">M1G-methyltransferase</fullName>
    </alternativeName>
    <alternativeName>
        <fullName evidence="10">tRNA [GM37] methyltransferase</fullName>
    </alternativeName>
    <alternativeName>
        <fullName evidence="10">tRNA methyltransferase 5</fullName>
    </alternativeName>
</protein>
<keyword evidence="2 10" id="KW-0963">Cytoplasm</keyword>
<feature type="domain" description="SAM-dependent methyltransferase TRM5/TYW2-type" evidence="11">
    <location>
        <begin position="180"/>
        <end position="499"/>
    </location>
</feature>
<dbReference type="GO" id="GO:0052906">
    <property type="term" value="F:tRNA (guanine(37)-N1)-methyltransferase activity"/>
    <property type="evidence" value="ECO:0007669"/>
    <property type="project" value="UniProtKB-UniRule"/>
</dbReference>
<evidence type="ECO:0000259" key="11">
    <source>
        <dbReference type="PROSITE" id="PS51684"/>
    </source>
</evidence>
<dbReference type="Gene3D" id="3.30.300.110">
    <property type="entry name" value="Met-10+ protein-like domains"/>
    <property type="match status" value="1"/>
</dbReference>
<dbReference type="GO" id="GO:0070901">
    <property type="term" value="P:mitochondrial tRNA methylation"/>
    <property type="evidence" value="ECO:0007669"/>
    <property type="project" value="UniProtKB-ARBA"/>
</dbReference>
<evidence type="ECO:0000256" key="1">
    <source>
        <dbReference type="ARBA" id="ARBA00009775"/>
    </source>
</evidence>
<evidence type="ECO:0000256" key="6">
    <source>
        <dbReference type="ARBA" id="ARBA00022694"/>
    </source>
</evidence>
<comment type="similarity">
    <text evidence="1">Belongs to the class I-like SAM-binding methyltransferase superfamily. TRM5/TYW2 family.</text>
</comment>
<evidence type="ECO:0000256" key="4">
    <source>
        <dbReference type="ARBA" id="ARBA00022679"/>
    </source>
</evidence>
<dbReference type="PANTHER" id="PTHR23245:SF36">
    <property type="entry name" value="TRNA (GUANINE(37)-N1)-METHYLTRANSFERASE"/>
    <property type="match status" value="1"/>
</dbReference>
<proteinExistence type="inferred from homology"/>
<dbReference type="STRING" id="4955.A0A1G4MFI9"/>
<dbReference type="OrthoDB" id="408788at2759"/>
<dbReference type="SUPFAM" id="SSF53335">
    <property type="entry name" value="S-adenosyl-L-methionine-dependent methyltransferases"/>
    <property type="match status" value="1"/>
</dbReference>
<keyword evidence="4 10" id="KW-0808">Transferase</keyword>
<keyword evidence="3 10" id="KW-0489">Methyltransferase</keyword>